<feature type="domain" description="DUF1980" evidence="2">
    <location>
        <begin position="16"/>
        <end position="96"/>
    </location>
</feature>
<feature type="transmembrane region" description="Helical" evidence="1">
    <location>
        <begin position="35"/>
        <end position="57"/>
    </location>
</feature>
<feature type="domain" description="DUF1980" evidence="3">
    <location>
        <begin position="144"/>
        <end position="236"/>
    </location>
</feature>
<dbReference type="PANTHER" id="PTHR40047:SF1">
    <property type="entry name" value="UPF0703 PROTEIN YCGQ"/>
    <property type="match status" value="1"/>
</dbReference>
<dbReference type="NCBIfam" id="TIGR03943">
    <property type="entry name" value="TIGR03943 family putative permease subunit"/>
    <property type="match status" value="1"/>
</dbReference>
<evidence type="ECO:0000259" key="3">
    <source>
        <dbReference type="Pfam" id="PF21537"/>
    </source>
</evidence>
<dbReference type="InterPro" id="IPR048493">
    <property type="entry name" value="DUF1980_N"/>
</dbReference>
<evidence type="ECO:0000313" key="4">
    <source>
        <dbReference type="EMBL" id="OHU07211.1"/>
    </source>
</evidence>
<evidence type="ECO:0000256" key="1">
    <source>
        <dbReference type="SAM" id="Phobius"/>
    </source>
</evidence>
<dbReference type="AlphaFoldDB" id="A0A1S1KM13"/>
<protein>
    <submittedName>
        <fullName evidence="4">TIGR03943 family protein</fullName>
    </submittedName>
</protein>
<accession>A0A1S1KM13</accession>
<name>A0A1S1KM13_9MYCO</name>
<accession>A0A1Q9WHY1</accession>
<keyword evidence="5" id="KW-1185">Reference proteome</keyword>
<evidence type="ECO:0000259" key="2">
    <source>
        <dbReference type="Pfam" id="PF09323"/>
    </source>
</evidence>
<gene>
    <name evidence="4" type="ORF">BKG61_05035</name>
</gene>
<keyword evidence="1" id="KW-1133">Transmembrane helix</keyword>
<sequence length="237" mass="25291">MSRETENALLLLIGISTAIIAITGTFTRYVKPTLLPYLIATAVLLVVLALAAIVRDIRRGGDHDHHADAHDHKHRAGIGWLLLIPIALLGFVVPPAIRPDAASVTPVSTDVLRRPFPPLPDGRAPEVSLPDVLVRVAQDSAGTLDNRTITLTGFTMRDGDRTDLARVLIVCCAADAQLARIHLSGPAAAQLAGYPDNTWIKVEGTIPAGQSDSSRSTIPTMTALSVVRTEAPERPYA</sequence>
<keyword evidence="1" id="KW-0812">Transmembrane</keyword>
<dbReference type="STRING" id="1908205.BKG60_00050"/>
<comment type="caution">
    <text evidence="4">The sequence shown here is derived from an EMBL/GenBank/DDBJ whole genome shotgun (WGS) entry which is preliminary data.</text>
</comment>
<dbReference type="Pfam" id="PF21537">
    <property type="entry name" value="DUF1980_C"/>
    <property type="match status" value="1"/>
</dbReference>
<feature type="transmembrane region" description="Helical" evidence="1">
    <location>
        <begin position="7"/>
        <end position="29"/>
    </location>
</feature>
<dbReference type="InterPro" id="IPR048447">
    <property type="entry name" value="DUF1980_C"/>
</dbReference>
<reference evidence="4 5" key="1">
    <citation type="submission" date="2016-10" db="EMBL/GenBank/DDBJ databases">
        <title>Evaluation of Human, Animal and Environmental Mycobacterium chelonae Isolates by Core Genome Phylogenomic Analysis, Targeted Gene Comparison, and Anti-microbial Susceptibility Patterns: A Tale of Mistaken Identities.</title>
        <authorList>
            <person name="Fogelson S.B."/>
            <person name="Camus A.C."/>
            <person name="Lorenz W."/>
            <person name="Vasireddy R."/>
            <person name="Vasireddy S."/>
            <person name="Smith T."/>
            <person name="Brown-Elliott B.A."/>
            <person name="Wallace R.J.Jr."/>
            <person name="Hasan N.A."/>
            <person name="Reischl U."/>
            <person name="Sanchez S."/>
        </authorList>
    </citation>
    <scope>NUCLEOTIDE SEQUENCE [LARGE SCALE GENOMIC DNA]</scope>
    <source>
        <strain evidence="4 5">24999</strain>
    </source>
</reference>
<dbReference type="RefSeq" id="WP_070943899.1">
    <property type="nucleotide sequence ID" value="NZ_MLCL01000001.1"/>
</dbReference>
<dbReference type="OrthoDB" id="359029at2"/>
<dbReference type="EMBL" id="MLHV01000003">
    <property type="protein sequence ID" value="OHU07211.1"/>
    <property type="molecule type" value="Genomic_DNA"/>
</dbReference>
<dbReference type="InterPro" id="IPR015402">
    <property type="entry name" value="DUF1980"/>
</dbReference>
<keyword evidence="1" id="KW-0472">Membrane</keyword>
<dbReference type="InterPro" id="IPR052955">
    <property type="entry name" value="UPF0703_membrane_permease"/>
</dbReference>
<evidence type="ECO:0000313" key="5">
    <source>
        <dbReference type="Proteomes" id="UP000179636"/>
    </source>
</evidence>
<feature type="transmembrane region" description="Helical" evidence="1">
    <location>
        <begin position="78"/>
        <end position="97"/>
    </location>
</feature>
<dbReference type="PANTHER" id="PTHR40047">
    <property type="entry name" value="UPF0703 PROTEIN YCGQ"/>
    <property type="match status" value="1"/>
</dbReference>
<organism evidence="4 5">
    <name type="scientific">Mycobacterium syngnathidarum</name>
    <dbReference type="NCBI Taxonomy" id="1908205"/>
    <lineage>
        <taxon>Bacteria</taxon>
        <taxon>Bacillati</taxon>
        <taxon>Actinomycetota</taxon>
        <taxon>Actinomycetes</taxon>
        <taxon>Mycobacteriales</taxon>
        <taxon>Mycobacteriaceae</taxon>
        <taxon>Mycobacterium</taxon>
    </lineage>
</organism>
<dbReference type="Proteomes" id="UP000179636">
    <property type="component" value="Unassembled WGS sequence"/>
</dbReference>
<proteinExistence type="predicted"/>
<dbReference type="Pfam" id="PF09323">
    <property type="entry name" value="DUF1980"/>
    <property type="match status" value="1"/>
</dbReference>